<feature type="compositionally biased region" description="Polar residues" evidence="1">
    <location>
        <begin position="47"/>
        <end position="60"/>
    </location>
</feature>
<evidence type="ECO:0000313" key="2">
    <source>
        <dbReference type="EMBL" id="OBU61350.1"/>
    </source>
</evidence>
<comment type="caution">
    <text evidence="2">The sequence shown here is derived from an EMBL/GenBank/DDBJ whole genome shotgun (WGS) entry which is preliminary data.</text>
</comment>
<name>A0AAP7GRJ1_STEMA</name>
<dbReference type="Proteomes" id="UP000092125">
    <property type="component" value="Unassembled WGS sequence"/>
</dbReference>
<dbReference type="AlphaFoldDB" id="A0AAP7GRJ1"/>
<gene>
    <name evidence="2" type="ORF">A9K56_11085</name>
</gene>
<reference evidence="2 3" key="1">
    <citation type="submission" date="2016-05" db="EMBL/GenBank/DDBJ databases">
        <title>Draft Genome Sequences of Stenotrophomonas maltophilia Strains Sm32COP, Sm41DVV, Sm46PAILV, SmF3, SmF22, SmSOFb1 and SmCVFa1, Isolated from Different Manures, in France.</title>
        <authorList>
            <person name="Nazaret S."/>
            <person name="Bodilis J."/>
        </authorList>
    </citation>
    <scope>NUCLEOTIDE SEQUENCE [LARGE SCALE GENOMIC DNA]</scope>
    <source>
        <strain evidence="2 3">Sm41DVV</strain>
    </source>
</reference>
<evidence type="ECO:0000313" key="3">
    <source>
        <dbReference type="Proteomes" id="UP000092125"/>
    </source>
</evidence>
<protein>
    <submittedName>
        <fullName evidence="2">Uncharacterized protein</fullName>
    </submittedName>
</protein>
<feature type="compositionally biased region" description="Polar residues" evidence="1">
    <location>
        <begin position="1"/>
        <end position="14"/>
    </location>
</feature>
<feature type="compositionally biased region" description="Basic and acidic residues" evidence="1">
    <location>
        <begin position="15"/>
        <end position="32"/>
    </location>
</feature>
<accession>A0AAP7GRJ1</accession>
<feature type="region of interest" description="Disordered" evidence="1">
    <location>
        <begin position="1"/>
        <end position="71"/>
    </location>
</feature>
<dbReference type="RefSeq" id="WP_065182350.1">
    <property type="nucleotide sequence ID" value="NZ_LYVI01000006.1"/>
</dbReference>
<sequence>MNNTSQNQNDGRNSSVEKKPGQQGHADGKDLGGEDLAGQQGQQQQQPSETETGQPSSGQNPKAGVDRDSQR</sequence>
<organism evidence="2 3">
    <name type="scientific">Stenotrophomonas maltophilia</name>
    <name type="common">Pseudomonas maltophilia</name>
    <name type="synonym">Xanthomonas maltophilia</name>
    <dbReference type="NCBI Taxonomy" id="40324"/>
    <lineage>
        <taxon>Bacteria</taxon>
        <taxon>Pseudomonadati</taxon>
        <taxon>Pseudomonadota</taxon>
        <taxon>Gammaproteobacteria</taxon>
        <taxon>Lysobacterales</taxon>
        <taxon>Lysobacteraceae</taxon>
        <taxon>Stenotrophomonas</taxon>
        <taxon>Stenotrophomonas maltophilia group</taxon>
    </lineage>
</organism>
<proteinExistence type="predicted"/>
<dbReference type="EMBL" id="LYVI01000006">
    <property type="protein sequence ID" value="OBU61350.1"/>
    <property type="molecule type" value="Genomic_DNA"/>
</dbReference>
<evidence type="ECO:0000256" key="1">
    <source>
        <dbReference type="SAM" id="MobiDB-lite"/>
    </source>
</evidence>